<dbReference type="PRINTS" id="PR01607">
    <property type="entry name" value="APYRASEFAMLY"/>
</dbReference>
<keyword evidence="2" id="KW-0378">Hydrolase</keyword>
<dbReference type="GO" id="GO:0009166">
    <property type="term" value="P:nucleotide catabolic process"/>
    <property type="evidence" value="ECO:0007669"/>
    <property type="project" value="InterPro"/>
</dbReference>
<feature type="domain" description="Calcineurin-like phosphoesterase" evidence="3">
    <location>
        <begin position="60"/>
        <end position="281"/>
    </location>
</feature>
<dbReference type="InterPro" id="IPR006311">
    <property type="entry name" value="TAT_signal"/>
</dbReference>
<evidence type="ECO:0000259" key="3">
    <source>
        <dbReference type="Pfam" id="PF00149"/>
    </source>
</evidence>
<dbReference type="PROSITE" id="PS51318">
    <property type="entry name" value="TAT"/>
    <property type="match status" value="1"/>
</dbReference>
<dbReference type="SUPFAM" id="SSF56300">
    <property type="entry name" value="Metallo-dependent phosphatases"/>
    <property type="match status" value="1"/>
</dbReference>
<dbReference type="AlphaFoldDB" id="A0A6I6GCG5"/>
<dbReference type="PANTHER" id="PTHR11575:SF24">
    <property type="entry name" value="5'-NUCLEOTIDASE"/>
    <property type="match status" value="1"/>
</dbReference>
<dbReference type="SUPFAM" id="SSF55816">
    <property type="entry name" value="5'-nucleotidase (syn. UDP-sugar hydrolase), C-terminal domain"/>
    <property type="match status" value="1"/>
</dbReference>
<keyword evidence="6" id="KW-1185">Reference proteome</keyword>
<dbReference type="InterPro" id="IPR004843">
    <property type="entry name" value="Calcineurin-like_PHP"/>
</dbReference>
<dbReference type="GO" id="GO:0016787">
    <property type="term" value="F:hydrolase activity"/>
    <property type="evidence" value="ECO:0007669"/>
    <property type="project" value="UniProtKB-KW"/>
</dbReference>
<sequence>MSSIKRENYARKRRAFLQQAGSLGLALGLGPGIAKAATTGALAAGDDAMPTPTDERFTISILQTTDVHCQLHAHDELFWENDEAVFRKTGGYAHLATYLKKARKNNPHTFVLDTGDMFQGSELSVKTTGKAMVPILNALHYDLYLPGNWEVIYYKQAMQHLLGSLQAPKICANMYHDVGHGQKGELIFQPYHIWHVNGVKIGFLGYTDPLVPLRQSPNYSKGIIYTKPEENLAHYVQVLKEQEQCAYVLMIAHLGLSQQIHLANLPECAGVDYILGGDTHERVRTPIQCRYAKVVEPGAFGSFVGKLNLTIEKGKVVADDYELVEIDSKKYAADKNMLSLIQANEQPFADSMHRVIGYSSLPLYRYFVVENTIDTLILNALDWQLPEVDIVLSNGFRFCPPRTTPDHTGNIPITEGYLFDMLPVDSTVRTATATGKQILDWLEKELNNVFAANAAERFGGWVIKFKGMQVSFKAFAEKGKRVQSVTVAGQPMVPDKLYTLCACERDGDPQDMLCRIKGVTNARNTAYTLHSVMKNYLATNSPVKPTPPLSAKILDAPQNLLTQVHGVEYMFR</sequence>
<dbReference type="InterPro" id="IPR036907">
    <property type="entry name" value="5'-Nucleotdase_C_sf"/>
</dbReference>
<feature type="signal peptide" evidence="2">
    <location>
        <begin position="1"/>
        <end position="36"/>
    </location>
</feature>
<evidence type="ECO:0000259" key="4">
    <source>
        <dbReference type="Pfam" id="PF02872"/>
    </source>
</evidence>
<protein>
    <submittedName>
        <fullName evidence="5">Bifunctional metallophosphatase/5'-nucleotidase</fullName>
    </submittedName>
</protein>
<dbReference type="RefSeq" id="WP_157479785.1">
    <property type="nucleotide sequence ID" value="NZ_CP046566.1"/>
</dbReference>
<dbReference type="PANTHER" id="PTHR11575">
    <property type="entry name" value="5'-NUCLEOTIDASE-RELATED"/>
    <property type="match status" value="1"/>
</dbReference>
<dbReference type="InterPro" id="IPR006179">
    <property type="entry name" value="5_nucleotidase/apyrase"/>
</dbReference>
<evidence type="ECO:0000256" key="1">
    <source>
        <dbReference type="ARBA" id="ARBA00022729"/>
    </source>
</evidence>
<dbReference type="Proteomes" id="UP000426027">
    <property type="component" value="Chromosome"/>
</dbReference>
<dbReference type="EMBL" id="CP046566">
    <property type="protein sequence ID" value="QGW29433.1"/>
    <property type="molecule type" value="Genomic_DNA"/>
</dbReference>
<organism evidence="5 6">
    <name type="scientific">Phnomibacter ginsenosidimutans</name>
    <dbReference type="NCBI Taxonomy" id="2676868"/>
    <lineage>
        <taxon>Bacteria</taxon>
        <taxon>Pseudomonadati</taxon>
        <taxon>Bacteroidota</taxon>
        <taxon>Chitinophagia</taxon>
        <taxon>Chitinophagales</taxon>
        <taxon>Chitinophagaceae</taxon>
        <taxon>Phnomibacter</taxon>
    </lineage>
</organism>
<dbReference type="Gene3D" id="3.60.21.10">
    <property type="match status" value="1"/>
</dbReference>
<dbReference type="Gene3D" id="3.90.780.10">
    <property type="entry name" value="5'-Nucleotidase, C-terminal domain"/>
    <property type="match status" value="1"/>
</dbReference>
<comment type="similarity">
    <text evidence="2">Belongs to the 5'-nucleotidase family.</text>
</comment>
<keyword evidence="2" id="KW-0547">Nucleotide-binding</keyword>
<dbReference type="GO" id="GO:0000166">
    <property type="term" value="F:nucleotide binding"/>
    <property type="evidence" value="ECO:0007669"/>
    <property type="project" value="UniProtKB-KW"/>
</dbReference>
<dbReference type="InterPro" id="IPR029052">
    <property type="entry name" value="Metallo-depent_PP-like"/>
</dbReference>
<evidence type="ECO:0000313" key="6">
    <source>
        <dbReference type="Proteomes" id="UP000426027"/>
    </source>
</evidence>
<name>A0A6I6GCG5_9BACT</name>
<accession>A0A6I6GCG5</accession>
<proteinExistence type="inferred from homology"/>
<keyword evidence="1 2" id="KW-0732">Signal</keyword>
<dbReference type="KEGG" id="fls:GLV81_16155"/>
<dbReference type="Pfam" id="PF02872">
    <property type="entry name" value="5_nucleotid_C"/>
    <property type="match status" value="1"/>
</dbReference>
<evidence type="ECO:0000256" key="2">
    <source>
        <dbReference type="RuleBase" id="RU362119"/>
    </source>
</evidence>
<dbReference type="GO" id="GO:0030288">
    <property type="term" value="C:outer membrane-bounded periplasmic space"/>
    <property type="evidence" value="ECO:0007669"/>
    <property type="project" value="TreeGrafter"/>
</dbReference>
<dbReference type="Pfam" id="PF00149">
    <property type="entry name" value="Metallophos"/>
    <property type="match status" value="1"/>
</dbReference>
<reference evidence="5 6" key="1">
    <citation type="submission" date="2019-11" db="EMBL/GenBank/DDBJ databases">
        <authorList>
            <person name="Im W.T."/>
        </authorList>
    </citation>
    <scope>NUCLEOTIDE SEQUENCE [LARGE SCALE GENOMIC DNA]</scope>
    <source>
        <strain evidence="5 6">SB-02</strain>
    </source>
</reference>
<evidence type="ECO:0000313" key="5">
    <source>
        <dbReference type="EMBL" id="QGW29433.1"/>
    </source>
</evidence>
<gene>
    <name evidence="5" type="ORF">GLV81_16155</name>
</gene>
<feature type="chain" id="PRO_5026376716" evidence="2">
    <location>
        <begin position="37"/>
        <end position="572"/>
    </location>
</feature>
<feature type="domain" description="5'-Nucleotidase C-terminal" evidence="4">
    <location>
        <begin position="370"/>
        <end position="501"/>
    </location>
</feature>
<dbReference type="InterPro" id="IPR008334">
    <property type="entry name" value="5'-Nucleotdase_C"/>
</dbReference>